<dbReference type="OrthoDB" id="5983314at2759"/>
<dbReference type="PROSITE" id="PS50093">
    <property type="entry name" value="PKD"/>
    <property type="match status" value="1"/>
</dbReference>
<dbReference type="CDD" id="cd00146">
    <property type="entry name" value="PKD"/>
    <property type="match status" value="1"/>
</dbReference>
<dbReference type="SMART" id="SM00321">
    <property type="entry name" value="WSC"/>
    <property type="match status" value="1"/>
</dbReference>
<protein>
    <submittedName>
        <fullName evidence="5">Uncharacterized protein LOC110989660</fullName>
    </submittedName>
</protein>
<feature type="domain" description="WSC" evidence="3">
    <location>
        <begin position="19"/>
        <end position="115"/>
    </location>
</feature>
<sequence>MFLHCLLLIVFLPGCFVGAATLEGCFSVNKTSSEFFISPGGYDPSSLDHDTCIQACAYQEYSYAALRAGQICLCSDTNYSPAAREADDTLCSTLCTGDALAKCGHNDYALVYSIADTRAAIQLDDAVAYVVGLGSPVLTSSASGSNLKYTYDFGDGTAASAHNSHTYTAPGDYIVSVIVRNDVSVDFDAFHHSVTTAVSGATVTCPDGAGVSQEFECVVEILHGNNLSVTPTFGSGAEAVMGPAIPAGMPTYFYFGHVSQDPTLLLSSSDIHGTSPIFWVFPGLEILQKSKLVAIEAAIASVGDGTLHFVVYKPVCASPSDVYCPLDNVCMAASSCSYDFTLTTQPTQQDTCTAINEIFCSSNTRCMNSIHIDTCPSKPARYETNPLVNPRAEYEIVEVWRWRLTRTC</sequence>
<name>A0A8B8A207_ACAPL</name>
<accession>A0A8B8A207</accession>
<dbReference type="InterPro" id="IPR000601">
    <property type="entry name" value="PKD_dom"/>
</dbReference>
<gene>
    <name evidence="5" type="primary">LOC110989660</name>
</gene>
<dbReference type="InterPro" id="IPR035986">
    <property type="entry name" value="PKD_dom_sf"/>
</dbReference>
<feature type="chain" id="PRO_5034666456" evidence="1">
    <location>
        <begin position="22"/>
        <end position="408"/>
    </location>
</feature>
<dbReference type="AlphaFoldDB" id="A0A8B8A207"/>
<dbReference type="Proteomes" id="UP000694845">
    <property type="component" value="Unplaced"/>
</dbReference>
<dbReference type="OMA" id="YEIVEVW"/>
<dbReference type="SUPFAM" id="SSF49299">
    <property type="entry name" value="PKD domain"/>
    <property type="match status" value="1"/>
</dbReference>
<evidence type="ECO:0000259" key="2">
    <source>
        <dbReference type="PROSITE" id="PS50093"/>
    </source>
</evidence>
<feature type="signal peptide" evidence="1">
    <location>
        <begin position="1"/>
        <end position="21"/>
    </location>
</feature>
<organism evidence="4 5">
    <name type="scientific">Acanthaster planci</name>
    <name type="common">Crown-of-thorns starfish</name>
    <dbReference type="NCBI Taxonomy" id="133434"/>
    <lineage>
        <taxon>Eukaryota</taxon>
        <taxon>Metazoa</taxon>
        <taxon>Echinodermata</taxon>
        <taxon>Eleutherozoa</taxon>
        <taxon>Asterozoa</taxon>
        <taxon>Asteroidea</taxon>
        <taxon>Valvatacea</taxon>
        <taxon>Valvatida</taxon>
        <taxon>Acanthasteridae</taxon>
        <taxon>Acanthaster</taxon>
    </lineage>
</organism>
<dbReference type="InterPro" id="IPR002889">
    <property type="entry name" value="WSC_carb-bd"/>
</dbReference>
<evidence type="ECO:0000256" key="1">
    <source>
        <dbReference type="SAM" id="SignalP"/>
    </source>
</evidence>
<dbReference type="RefSeq" id="XP_022109896.1">
    <property type="nucleotide sequence ID" value="XM_022254204.1"/>
</dbReference>
<dbReference type="KEGG" id="aplc:110989660"/>
<reference evidence="5" key="1">
    <citation type="submission" date="2025-08" db="UniProtKB">
        <authorList>
            <consortium name="RefSeq"/>
        </authorList>
    </citation>
    <scope>IDENTIFICATION</scope>
</reference>
<evidence type="ECO:0000313" key="4">
    <source>
        <dbReference type="Proteomes" id="UP000694845"/>
    </source>
</evidence>
<dbReference type="InterPro" id="IPR013783">
    <property type="entry name" value="Ig-like_fold"/>
</dbReference>
<evidence type="ECO:0000259" key="3">
    <source>
        <dbReference type="PROSITE" id="PS51212"/>
    </source>
</evidence>
<dbReference type="Pfam" id="PF01822">
    <property type="entry name" value="WSC"/>
    <property type="match status" value="1"/>
</dbReference>
<dbReference type="GeneID" id="110989660"/>
<evidence type="ECO:0000313" key="5">
    <source>
        <dbReference type="RefSeq" id="XP_022109896.1"/>
    </source>
</evidence>
<proteinExistence type="predicted"/>
<keyword evidence="1" id="KW-0732">Signal</keyword>
<keyword evidence="4" id="KW-1185">Reference proteome</keyword>
<dbReference type="Gene3D" id="2.60.40.10">
    <property type="entry name" value="Immunoglobulins"/>
    <property type="match status" value="1"/>
</dbReference>
<dbReference type="Pfam" id="PF18911">
    <property type="entry name" value="PKD_4"/>
    <property type="match status" value="1"/>
</dbReference>
<feature type="domain" description="PKD" evidence="2">
    <location>
        <begin position="138"/>
        <end position="184"/>
    </location>
</feature>
<dbReference type="PROSITE" id="PS51212">
    <property type="entry name" value="WSC"/>
    <property type="match status" value="1"/>
</dbReference>